<dbReference type="InterPro" id="IPR012413">
    <property type="entry name" value="BA14K"/>
</dbReference>
<dbReference type="EMBL" id="CP080034">
    <property type="protein sequence ID" value="QYC10311.1"/>
    <property type="molecule type" value="Genomic_DNA"/>
</dbReference>
<evidence type="ECO:0000256" key="7">
    <source>
        <dbReference type="SAM" id="SignalP"/>
    </source>
</evidence>
<evidence type="ECO:0000256" key="2">
    <source>
        <dbReference type="ARBA" id="ARBA00020552"/>
    </source>
</evidence>
<feature type="compositionally biased region" description="Low complexity" evidence="6">
    <location>
        <begin position="19"/>
        <end position="28"/>
    </location>
</feature>
<sequence>MRKTLIAVAAGLMALSAASAQAASSDQSRQGQPEHAAPMRPNEARTPQTGPVPYMQTTGPNQHDMRRADGRGPQDNDRYGVWETRWGARPNEPPAHFSRHGDWYRHVHACQSRYKSYNPRTDRYTVRRGQTAVCRL</sequence>
<evidence type="ECO:0000256" key="3">
    <source>
        <dbReference type="ARBA" id="ARBA00022475"/>
    </source>
</evidence>
<evidence type="ECO:0000256" key="1">
    <source>
        <dbReference type="ARBA" id="ARBA00010270"/>
    </source>
</evidence>
<comment type="similarity">
    <text evidence="1">Belongs to the BA14k family.</text>
</comment>
<keyword evidence="3" id="KW-1003">Cell membrane</keyword>
<protein>
    <recommendedName>
        <fullName evidence="2">Lectin-like protein BA14k</fullName>
    </recommendedName>
</protein>
<keyword evidence="4" id="KW-0430">Lectin</keyword>
<keyword evidence="3" id="KW-0472">Membrane</keyword>
<evidence type="ECO:0000256" key="5">
    <source>
        <dbReference type="ARBA" id="ARBA00025321"/>
    </source>
</evidence>
<evidence type="ECO:0000313" key="9">
    <source>
        <dbReference type="Proteomes" id="UP000824334"/>
    </source>
</evidence>
<comment type="function">
    <text evidence="5">Has immunoglobulin-binding and hemagglutination properties, and can bind to mannose. Essential for virulence. May be involved in LPS biosynthesis or polysaccharide transport.</text>
</comment>
<accession>A0ABX8TGF1</accession>
<feature type="compositionally biased region" description="Basic and acidic residues" evidence="6">
    <location>
        <begin position="63"/>
        <end position="80"/>
    </location>
</feature>
<proteinExistence type="inferred from homology"/>
<feature type="chain" id="PRO_5045659596" description="Lectin-like protein BA14k" evidence="7">
    <location>
        <begin position="23"/>
        <end position="136"/>
    </location>
</feature>
<evidence type="ECO:0000256" key="4">
    <source>
        <dbReference type="ARBA" id="ARBA00022734"/>
    </source>
</evidence>
<dbReference type="GeneID" id="94377089"/>
<feature type="signal peptide" evidence="7">
    <location>
        <begin position="1"/>
        <end position="22"/>
    </location>
</feature>
<dbReference type="RefSeq" id="WP_219353113.1">
    <property type="nucleotide sequence ID" value="NZ_CP080034.1"/>
</dbReference>
<feature type="compositionally biased region" description="Polar residues" evidence="6">
    <location>
        <begin position="45"/>
        <end position="61"/>
    </location>
</feature>
<dbReference type="Pfam" id="PF07886">
    <property type="entry name" value="BA14K"/>
    <property type="match status" value="1"/>
</dbReference>
<gene>
    <name evidence="8" type="ORF">KWG56_17495</name>
</gene>
<keyword evidence="7" id="KW-0732">Signal</keyword>
<evidence type="ECO:0000256" key="6">
    <source>
        <dbReference type="SAM" id="MobiDB-lite"/>
    </source>
</evidence>
<organism evidence="8 9">
    <name type="scientific">Brevundimonas nasdae</name>
    <dbReference type="NCBI Taxonomy" id="172043"/>
    <lineage>
        <taxon>Bacteria</taxon>
        <taxon>Pseudomonadati</taxon>
        <taxon>Pseudomonadota</taxon>
        <taxon>Alphaproteobacteria</taxon>
        <taxon>Caulobacterales</taxon>
        <taxon>Caulobacteraceae</taxon>
        <taxon>Brevundimonas</taxon>
    </lineage>
</organism>
<keyword evidence="9" id="KW-1185">Reference proteome</keyword>
<reference evidence="8 9" key="1">
    <citation type="submission" date="2021-07" db="EMBL/GenBank/DDBJ databases">
        <title>Isolation and characterization of bacteria from a gold mining with a capacity of golden bioaccumulation.</title>
        <authorList>
            <person name="Yang X.J."/>
        </authorList>
    </citation>
    <scope>NUCLEOTIDE SEQUENCE [LARGE SCALE GENOMIC DNA]</scope>
    <source>
        <strain evidence="8 9">Au29</strain>
    </source>
</reference>
<feature type="region of interest" description="Disordered" evidence="6">
    <location>
        <begin position="19"/>
        <end position="99"/>
    </location>
</feature>
<name>A0ABX8TGF1_9CAUL</name>
<dbReference type="Proteomes" id="UP000824334">
    <property type="component" value="Chromosome"/>
</dbReference>
<evidence type="ECO:0000313" key="8">
    <source>
        <dbReference type="EMBL" id="QYC10311.1"/>
    </source>
</evidence>